<dbReference type="CDD" id="cd14788">
    <property type="entry name" value="GumN"/>
    <property type="match status" value="1"/>
</dbReference>
<gene>
    <name evidence="2" type="ORF">GTP44_16525</name>
</gene>
<evidence type="ECO:0000313" key="3">
    <source>
        <dbReference type="Proteomes" id="UP000474565"/>
    </source>
</evidence>
<sequence>MFKRLLPTLCLLLPLTAALAQEEPAPAAETATVLLVGQRPGPGLWKVSKGDHTLWVFGTYSPLPDKLEWRSQEVEKVLAQSQEYLAPPRAQFKIGFFKSLTMLPTLIGLEKNPDGATLKDVLPAEVYARWQPLKDKYLGKNSGVERERPIFVAQKLYEAALKQSGLTRGAAVDKKIDGIVKQHDIKVTETGIKLDTSNASEALSDFKKSQLADTACFTKTLDRLESDLDAMRVRANAWAKGDIDAIQKLSFPDQKAACDDAMLNAEFVKKQPALQNVKERVQTAWVAAAEKALGHNTSSFAMLSMTDILGGNSYLNALKAKGYEVTSPD</sequence>
<proteinExistence type="predicted"/>
<reference evidence="2 3" key="1">
    <citation type="submission" date="2019-12" db="EMBL/GenBank/DDBJ databases">
        <title>Novel species isolated from a subtropical stream in China.</title>
        <authorList>
            <person name="Lu H."/>
        </authorList>
    </citation>
    <scope>NUCLEOTIDE SEQUENCE [LARGE SCALE GENOMIC DNA]</scope>
    <source>
        <strain evidence="2 3">FT50W</strain>
    </source>
</reference>
<protein>
    <submittedName>
        <fullName evidence="2">TraB/GumN family protein</fullName>
    </submittedName>
</protein>
<dbReference type="RefSeq" id="WP_161020303.1">
    <property type="nucleotide sequence ID" value="NZ_WWCP01000020.1"/>
</dbReference>
<evidence type="ECO:0000313" key="2">
    <source>
        <dbReference type="EMBL" id="MYM83553.1"/>
    </source>
</evidence>
<comment type="caution">
    <text evidence="2">The sequence shown here is derived from an EMBL/GenBank/DDBJ whole genome shotgun (WGS) entry which is preliminary data.</text>
</comment>
<dbReference type="InterPro" id="IPR002816">
    <property type="entry name" value="TraB/PrgY/GumN_fam"/>
</dbReference>
<organism evidence="2 3">
    <name type="scientific">Duganella lactea</name>
    <dbReference type="NCBI Taxonomy" id="2692173"/>
    <lineage>
        <taxon>Bacteria</taxon>
        <taxon>Pseudomonadati</taxon>
        <taxon>Pseudomonadota</taxon>
        <taxon>Betaproteobacteria</taxon>
        <taxon>Burkholderiales</taxon>
        <taxon>Oxalobacteraceae</taxon>
        <taxon>Telluria group</taxon>
        <taxon>Duganella</taxon>
    </lineage>
</organism>
<feature type="chain" id="PRO_5026777518" evidence="1">
    <location>
        <begin position="21"/>
        <end position="329"/>
    </location>
</feature>
<keyword evidence="1" id="KW-0732">Signal</keyword>
<dbReference type="Pfam" id="PF01963">
    <property type="entry name" value="TraB_PrgY_gumN"/>
    <property type="match status" value="1"/>
</dbReference>
<dbReference type="EMBL" id="WWCP01000020">
    <property type="protein sequence ID" value="MYM83553.1"/>
    <property type="molecule type" value="Genomic_DNA"/>
</dbReference>
<accession>A0A6L8MKZ9</accession>
<evidence type="ECO:0000256" key="1">
    <source>
        <dbReference type="SAM" id="SignalP"/>
    </source>
</evidence>
<name>A0A6L8MKZ9_9BURK</name>
<feature type="signal peptide" evidence="1">
    <location>
        <begin position="1"/>
        <end position="20"/>
    </location>
</feature>
<dbReference type="AlphaFoldDB" id="A0A6L8MKZ9"/>
<dbReference type="Proteomes" id="UP000474565">
    <property type="component" value="Unassembled WGS sequence"/>
</dbReference>